<accession>A0AAU7PFE5</accession>
<organism evidence="1">
    <name type="scientific">Burkholderia phage vB_BgluM-SURPRISE13</name>
    <dbReference type="NCBI Taxonomy" id="3159457"/>
    <lineage>
        <taxon>Viruses</taxon>
    </lineage>
</organism>
<name>A0AAU7PFE5_9VIRU</name>
<sequence length="64" mass="7527">MAHSQQYVSQALKMYAAIQPYVPPVITEPDIIDVEFRELPFTAEMVVRNEVQRLMTIVRHKHLF</sequence>
<gene>
    <name evidence="1" type="ORF">SURPRISE13_017</name>
</gene>
<reference evidence="1" key="1">
    <citation type="submission" date="2024-05" db="EMBL/GenBank/DDBJ databases">
        <title>Isolation and characterization of the novel Burkholderia jumbo bacteriophage Surprise13.</title>
        <authorList>
            <person name="Supina B.S.I."/>
            <person name="Dennis J."/>
        </authorList>
    </citation>
    <scope>NUCLEOTIDE SEQUENCE</scope>
</reference>
<proteinExistence type="predicted"/>
<dbReference type="EMBL" id="PP856017">
    <property type="protein sequence ID" value="XBS47751.1"/>
    <property type="molecule type" value="Genomic_DNA"/>
</dbReference>
<protein>
    <submittedName>
        <fullName evidence="1">Uncharacterized protein</fullName>
    </submittedName>
</protein>
<evidence type="ECO:0000313" key="1">
    <source>
        <dbReference type="EMBL" id="XBS47751.1"/>
    </source>
</evidence>